<feature type="domain" description="DUF7735" evidence="3">
    <location>
        <begin position="50"/>
        <end position="130"/>
    </location>
</feature>
<organism evidence="4 5">
    <name type="scientific">Parathielavia appendiculata</name>
    <dbReference type="NCBI Taxonomy" id="2587402"/>
    <lineage>
        <taxon>Eukaryota</taxon>
        <taxon>Fungi</taxon>
        <taxon>Dikarya</taxon>
        <taxon>Ascomycota</taxon>
        <taxon>Pezizomycotina</taxon>
        <taxon>Sordariomycetes</taxon>
        <taxon>Sordariomycetidae</taxon>
        <taxon>Sordariales</taxon>
        <taxon>Chaetomiaceae</taxon>
        <taxon>Parathielavia</taxon>
    </lineage>
</organism>
<feature type="region of interest" description="Disordered" evidence="1">
    <location>
        <begin position="169"/>
        <end position="234"/>
    </location>
</feature>
<dbReference type="InterPro" id="IPR056637">
    <property type="entry name" value="DUF7735"/>
</dbReference>
<evidence type="ECO:0000313" key="4">
    <source>
        <dbReference type="EMBL" id="KAK4118658.1"/>
    </source>
</evidence>
<reference evidence="4" key="2">
    <citation type="submission" date="2023-05" db="EMBL/GenBank/DDBJ databases">
        <authorList>
            <consortium name="Lawrence Berkeley National Laboratory"/>
            <person name="Steindorff A."/>
            <person name="Hensen N."/>
            <person name="Bonometti L."/>
            <person name="Westerberg I."/>
            <person name="Brannstrom I.O."/>
            <person name="Guillou S."/>
            <person name="Cros-Aarteil S."/>
            <person name="Calhoun S."/>
            <person name="Haridas S."/>
            <person name="Kuo A."/>
            <person name="Mondo S."/>
            <person name="Pangilinan J."/>
            <person name="Riley R."/>
            <person name="Labutti K."/>
            <person name="Andreopoulos B."/>
            <person name="Lipzen A."/>
            <person name="Chen C."/>
            <person name="Yanf M."/>
            <person name="Daum C."/>
            <person name="Ng V."/>
            <person name="Clum A."/>
            <person name="Ohm R."/>
            <person name="Martin F."/>
            <person name="Silar P."/>
            <person name="Natvig D."/>
            <person name="Lalanne C."/>
            <person name="Gautier V."/>
            <person name="Ament-Velasquez S.L."/>
            <person name="Kruys A."/>
            <person name="Hutchinson M.I."/>
            <person name="Powell A.J."/>
            <person name="Barry K."/>
            <person name="Miller A.N."/>
            <person name="Grigoriev I.V."/>
            <person name="Debuchy R."/>
            <person name="Gladieux P."/>
            <person name="Thoren M.H."/>
            <person name="Johannesson H."/>
        </authorList>
    </citation>
    <scope>NUCLEOTIDE SEQUENCE</scope>
    <source>
        <strain evidence="4">CBS 731.68</strain>
    </source>
</reference>
<keyword evidence="2" id="KW-0732">Signal</keyword>
<dbReference type="EMBL" id="MU853262">
    <property type="protein sequence ID" value="KAK4118658.1"/>
    <property type="molecule type" value="Genomic_DNA"/>
</dbReference>
<name>A0AAN6YYW2_9PEZI</name>
<sequence length="259" mass="26210">MYIEALITTLAGATFALANLTPAPAQPLITPAAVLPVPAPGLAPRQQFSIDRPSPTGDLFSMMRSIGEALYLSPTGRVDDSLTTLCVASASITPPASLSSAYERYTSEYYSWASEVADVAHSIASECGETVSALVEFLIVTDAESCTKAVQRLVDVYEDMVSSATTRMKASTSATASSDGAEASSISGTVDESEQTETGLARTTIAASQSTGAGEGRGTNAAATTTSSSTGGAAVPRETRLVATAAAVALGVAGVVAAL</sequence>
<dbReference type="Proteomes" id="UP001302602">
    <property type="component" value="Unassembled WGS sequence"/>
</dbReference>
<feature type="compositionally biased region" description="Low complexity" evidence="1">
    <location>
        <begin position="169"/>
        <end position="185"/>
    </location>
</feature>
<dbReference type="Pfam" id="PF24870">
    <property type="entry name" value="DUF7735"/>
    <property type="match status" value="1"/>
</dbReference>
<dbReference type="AlphaFoldDB" id="A0AAN6YYW2"/>
<keyword evidence="5" id="KW-1185">Reference proteome</keyword>
<gene>
    <name evidence="4" type="ORF">N657DRAFT_675401</name>
</gene>
<protein>
    <recommendedName>
        <fullName evidence="3">DUF7735 domain-containing protein</fullName>
    </recommendedName>
</protein>
<evidence type="ECO:0000259" key="3">
    <source>
        <dbReference type="Pfam" id="PF24870"/>
    </source>
</evidence>
<evidence type="ECO:0000313" key="5">
    <source>
        <dbReference type="Proteomes" id="UP001302602"/>
    </source>
</evidence>
<accession>A0AAN6YYW2</accession>
<proteinExistence type="predicted"/>
<evidence type="ECO:0000256" key="1">
    <source>
        <dbReference type="SAM" id="MobiDB-lite"/>
    </source>
</evidence>
<dbReference type="GeneID" id="87832584"/>
<dbReference type="RefSeq" id="XP_062642431.1">
    <property type="nucleotide sequence ID" value="XM_062795816.1"/>
</dbReference>
<feature type="chain" id="PRO_5042852147" description="DUF7735 domain-containing protein" evidence="2">
    <location>
        <begin position="19"/>
        <end position="259"/>
    </location>
</feature>
<comment type="caution">
    <text evidence="4">The sequence shown here is derived from an EMBL/GenBank/DDBJ whole genome shotgun (WGS) entry which is preliminary data.</text>
</comment>
<feature type="signal peptide" evidence="2">
    <location>
        <begin position="1"/>
        <end position="18"/>
    </location>
</feature>
<evidence type="ECO:0000256" key="2">
    <source>
        <dbReference type="SAM" id="SignalP"/>
    </source>
</evidence>
<reference evidence="4" key="1">
    <citation type="journal article" date="2023" name="Mol. Phylogenet. Evol.">
        <title>Genome-scale phylogeny and comparative genomics of the fungal order Sordariales.</title>
        <authorList>
            <person name="Hensen N."/>
            <person name="Bonometti L."/>
            <person name="Westerberg I."/>
            <person name="Brannstrom I.O."/>
            <person name="Guillou S."/>
            <person name="Cros-Aarteil S."/>
            <person name="Calhoun S."/>
            <person name="Haridas S."/>
            <person name="Kuo A."/>
            <person name="Mondo S."/>
            <person name="Pangilinan J."/>
            <person name="Riley R."/>
            <person name="LaButti K."/>
            <person name="Andreopoulos B."/>
            <person name="Lipzen A."/>
            <person name="Chen C."/>
            <person name="Yan M."/>
            <person name="Daum C."/>
            <person name="Ng V."/>
            <person name="Clum A."/>
            <person name="Steindorff A."/>
            <person name="Ohm R.A."/>
            <person name="Martin F."/>
            <person name="Silar P."/>
            <person name="Natvig D.O."/>
            <person name="Lalanne C."/>
            <person name="Gautier V."/>
            <person name="Ament-Velasquez S.L."/>
            <person name="Kruys A."/>
            <person name="Hutchinson M.I."/>
            <person name="Powell A.J."/>
            <person name="Barry K."/>
            <person name="Miller A.N."/>
            <person name="Grigoriev I.V."/>
            <person name="Debuchy R."/>
            <person name="Gladieux P."/>
            <person name="Hiltunen Thoren M."/>
            <person name="Johannesson H."/>
        </authorList>
    </citation>
    <scope>NUCLEOTIDE SEQUENCE</scope>
    <source>
        <strain evidence="4">CBS 731.68</strain>
    </source>
</reference>
<feature type="compositionally biased region" description="Low complexity" evidence="1">
    <location>
        <begin position="218"/>
        <end position="234"/>
    </location>
</feature>